<evidence type="ECO:0000256" key="1">
    <source>
        <dbReference type="ARBA" id="ARBA00001974"/>
    </source>
</evidence>
<evidence type="ECO:0000256" key="2">
    <source>
        <dbReference type="ARBA" id="ARBA00005466"/>
    </source>
</evidence>
<reference evidence="7" key="1">
    <citation type="journal article" date="2021" name="J Fungi (Basel)">
        <title>Virulence traits and population genomics of the black yeast Aureobasidium melanogenum.</title>
        <authorList>
            <person name="Cernosa A."/>
            <person name="Sun X."/>
            <person name="Gostincar C."/>
            <person name="Fang C."/>
            <person name="Gunde-Cimerman N."/>
            <person name="Song Z."/>
        </authorList>
    </citation>
    <scope>NUCLEOTIDE SEQUENCE</scope>
    <source>
        <strain evidence="7">EXF-9911</strain>
    </source>
</reference>
<dbReference type="PROSITE" id="PS51387">
    <property type="entry name" value="FAD_PCMH"/>
    <property type="match status" value="1"/>
</dbReference>
<evidence type="ECO:0000256" key="5">
    <source>
        <dbReference type="ARBA" id="ARBA00023002"/>
    </source>
</evidence>
<keyword evidence="5" id="KW-0560">Oxidoreductase</keyword>
<dbReference type="Proteomes" id="UP000779574">
    <property type="component" value="Unassembled WGS sequence"/>
</dbReference>
<dbReference type="Gene3D" id="3.30.465.10">
    <property type="match status" value="1"/>
</dbReference>
<dbReference type="InterPro" id="IPR050416">
    <property type="entry name" value="FAD-linked_Oxidoreductase"/>
</dbReference>
<dbReference type="PANTHER" id="PTHR42973">
    <property type="entry name" value="BINDING OXIDOREDUCTASE, PUTATIVE (AFU_ORTHOLOGUE AFUA_1G17690)-RELATED"/>
    <property type="match status" value="1"/>
</dbReference>
<keyword evidence="4" id="KW-0274">FAD</keyword>
<dbReference type="InterPro" id="IPR006094">
    <property type="entry name" value="Oxid_FAD_bind_N"/>
</dbReference>
<dbReference type="InterPro" id="IPR036318">
    <property type="entry name" value="FAD-bd_PCMH-like_sf"/>
</dbReference>
<comment type="cofactor">
    <cofactor evidence="1">
        <name>FAD</name>
        <dbReference type="ChEBI" id="CHEBI:57692"/>
    </cofactor>
</comment>
<dbReference type="InterPro" id="IPR012951">
    <property type="entry name" value="BBE"/>
</dbReference>
<reference evidence="7" key="2">
    <citation type="submission" date="2021-08" db="EMBL/GenBank/DDBJ databases">
        <authorList>
            <person name="Gostincar C."/>
            <person name="Sun X."/>
            <person name="Song Z."/>
            <person name="Gunde-Cimerman N."/>
        </authorList>
    </citation>
    <scope>NUCLEOTIDE SEQUENCE</scope>
    <source>
        <strain evidence="7">EXF-9911</strain>
    </source>
</reference>
<dbReference type="Pfam" id="PF08031">
    <property type="entry name" value="BBE"/>
    <property type="match status" value="1"/>
</dbReference>
<dbReference type="GO" id="GO:0071949">
    <property type="term" value="F:FAD binding"/>
    <property type="evidence" value="ECO:0007669"/>
    <property type="project" value="InterPro"/>
</dbReference>
<protein>
    <submittedName>
        <fullName evidence="7">Cysteine desulfurase</fullName>
    </submittedName>
</protein>
<dbReference type="AlphaFoldDB" id="A0A9P8EAZ6"/>
<comment type="similarity">
    <text evidence="2">Belongs to the oxygen-dependent FAD-linked oxidoreductase family.</text>
</comment>
<dbReference type="SUPFAM" id="SSF56176">
    <property type="entry name" value="FAD-binding/transporter-associated domain-like"/>
    <property type="match status" value="1"/>
</dbReference>
<evidence type="ECO:0000259" key="6">
    <source>
        <dbReference type="PROSITE" id="PS51387"/>
    </source>
</evidence>
<dbReference type="OrthoDB" id="2151789at2759"/>
<evidence type="ECO:0000313" key="7">
    <source>
        <dbReference type="EMBL" id="KAG9685018.1"/>
    </source>
</evidence>
<proteinExistence type="inferred from homology"/>
<dbReference type="Gene3D" id="3.40.462.20">
    <property type="match status" value="1"/>
</dbReference>
<gene>
    <name evidence="7" type="ORF">KCU76_g12001</name>
</gene>
<name>A0A9P8EAZ6_AURME</name>
<evidence type="ECO:0000256" key="3">
    <source>
        <dbReference type="ARBA" id="ARBA00022630"/>
    </source>
</evidence>
<evidence type="ECO:0000313" key="8">
    <source>
        <dbReference type="Proteomes" id="UP000779574"/>
    </source>
</evidence>
<organism evidence="7 8">
    <name type="scientific">Aureobasidium melanogenum</name>
    <name type="common">Aureobasidium pullulans var. melanogenum</name>
    <dbReference type="NCBI Taxonomy" id="46634"/>
    <lineage>
        <taxon>Eukaryota</taxon>
        <taxon>Fungi</taxon>
        <taxon>Dikarya</taxon>
        <taxon>Ascomycota</taxon>
        <taxon>Pezizomycotina</taxon>
        <taxon>Dothideomycetes</taxon>
        <taxon>Dothideomycetidae</taxon>
        <taxon>Dothideales</taxon>
        <taxon>Saccotheciaceae</taxon>
        <taxon>Aureobasidium</taxon>
    </lineage>
</organism>
<comment type="caution">
    <text evidence="7">The sequence shown here is derived from an EMBL/GenBank/DDBJ whole genome shotgun (WGS) entry which is preliminary data.</text>
</comment>
<dbReference type="InterPro" id="IPR016167">
    <property type="entry name" value="FAD-bd_PCMH_sub1"/>
</dbReference>
<dbReference type="Pfam" id="PF01565">
    <property type="entry name" value="FAD_binding_4"/>
    <property type="match status" value="1"/>
</dbReference>
<dbReference type="PANTHER" id="PTHR42973:SF39">
    <property type="entry name" value="FAD-BINDING PCMH-TYPE DOMAIN-CONTAINING PROTEIN"/>
    <property type="match status" value="1"/>
</dbReference>
<dbReference type="InterPro" id="IPR016169">
    <property type="entry name" value="FAD-bd_PCMH_sub2"/>
</dbReference>
<sequence>MHASDLDHINTILSPSELIDPSTDQYKSESQTWQAHRNLHPRVLARPESVESLAALIAFLAASDLDWAVRCQGIGDASAKDVLVSLMAFDEFAFDSQQESIVIGAGMTWGKVEKKLEEEAPGYQALSARCSFVGVSGMILHGGLSWISSTYGLASDPQNFLDAQVVKLDGSTIWASEEPDLLFALRGGGHEVAIITAFKLKVYKYSQRIYSGSIKFPRSALQEVAKGVEGFSRRMEEWPGTAMYLYNADLMEGSFIGAAAQPGIAIWLFDPEGEEHGRKIFDWAFKIDGVVDETKVMNLRQVNIHGASMSNITIPSTAMTEQLILRAWEWLDRTVALDSTKLHVGTFVLLELFQKPVFRSADGNDQCAWPHTSNQHLLQLGVGRLDEGKYPTQLDKDALEMLKNAGKLIVGNNFSPADYFVNFLQPWNDHRAIFGENYDKLQAIKKKYDPRGVLIRKEE</sequence>
<dbReference type="EMBL" id="JAHFXF010000599">
    <property type="protein sequence ID" value="KAG9685018.1"/>
    <property type="molecule type" value="Genomic_DNA"/>
</dbReference>
<keyword evidence="3" id="KW-0285">Flavoprotein</keyword>
<accession>A0A9P8EAZ6</accession>
<evidence type="ECO:0000256" key="4">
    <source>
        <dbReference type="ARBA" id="ARBA00022827"/>
    </source>
</evidence>
<feature type="domain" description="FAD-binding PCMH-type" evidence="6">
    <location>
        <begin position="36"/>
        <end position="205"/>
    </location>
</feature>
<dbReference type="InterPro" id="IPR016166">
    <property type="entry name" value="FAD-bd_PCMH"/>
</dbReference>
<dbReference type="Gene3D" id="3.30.43.10">
    <property type="entry name" value="Uridine Diphospho-n-acetylenolpyruvylglucosamine Reductase, domain 2"/>
    <property type="match status" value="1"/>
</dbReference>
<dbReference type="GO" id="GO:0016491">
    <property type="term" value="F:oxidoreductase activity"/>
    <property type="evidence" value="ECO:0007669"/>
    <property type="project" value="UniProtKB-KW"/>
</dbReference>
<feature type="non-terminal residue" evidence="7">
    <location>
        <position position="1"/>
    </location>
</feature>